<dbReference type="RefSeq" id="WP_377935208.1">
    <property type="nucleotide sequence ID" value="NZ_JBHUMF010000026.1"/>
</dbReference>
<proteinExistence type="predicted"/>
<evidence type="ECO:0000313" key="1">
    <source>
        <dbReference type="EMBL" id="MFD2681204.1"/>
    </source>
</evidence>
<protein>
    <submittedName>
        <fullName evidence="1">Uncharacterized protein</fullName>
    </submittedName>
</protein>
<reference evidence="2" key="1">
    <citation type="journal article" date="2019" name="Int. J. Syst. Evol. Microbiol.">
        <title>The Global Catalogue of Microorganisms (GCM) 10K type strain sequencing project: providing services to taxonomists for standard genome sequencing and annotation.</title>
        <authorList>
            <consortium name="The Broad Institute Genomics Platform"/>
            <consortium name="The Broad Institute Genome Sequencing Center for Infectious Disease"/>
            <person name="Wu L."/>
            <person name="Ma J."/>
        </authorList>
    </citation>
    <scope>NUCLEOTIDE SEQUENCE [LARGE SCALE GENOMIC DNA]</scope>
    <source>
        <strain evidence="2">KCTC 3913</strain>
    </source>
</reference>
<evidence type="ECO:0000313" key="2">
    <source>
        <dbReference type="Proteomes" id="UP001597506"/>
    </source>
</evidence>
<gene>
    <name evidence="1" type="ORF">ACFSUL_10660</name>
</gene>
<name>A0ABW5RT91_9BACI</name>
<keyword evidence="2" id="KW-1185">Reference proteome</keyword>
<organism evidence="1 2">
    <name type="scientific">Bacillus seohaeanensis</name>
    <dbReference type="NCBI Taxonomy" id="284580"/>
    <lineage>
        <taxon>Bacteria</taxon>
        <taxon>Bacillati</taxon>
        <taxon>Bacillota</taxon>
        <taxon>Bacilli</taxon>
        <taxon>Bacillales</taxon>
        <taxon>Bacillaceae</taxon>
        <taxon>Bacillus</taxon>
    </lineage>
</organism>
<dbReference type="Proteomes" id="UP001597506">
    <property type="component" value="Unassembled WGS sequence"/>
</dbReference>
<dbReference type="EMBL" id="JBHUMF010000026">
    <property type="protein sequence ID" value="MFD2681204.1"/>
    <property type="molecule type" value="Genomic_DNA"/>
</dbReference>
<accession>A0ABW5RT91</accession>
<sequence>MSFKKLYEELLEHTGLNEQELNSVSVERLFELYEYHLIKDNKKTNIGEYSITVDVDTDKLVRKLDVIRQGIEFVVDELEEIDAEDNKFIDDVL</sequence>
<comment type="caution">
    <text evidence="1">The sequence shown here is derived from an EMBL/GenBank/DDBJ whole genome shotgun (WGS) entry which is preliminary data.</text>
</comment>